<reference evidence="2" key="1">
    <citation type="submission" date="2021-02" db="EMBL/GenBank/DDBJ databases">
        <authorList>
            <person name="Nowell W R."/>
        </authorList>
    </citation>
    <scope>NUCLEOTIDE SEQUENCE</scope>
</reference>
<feature type="compositionally biased region" description="Low complexity" evidence="1">
    <location>
        <begin position="169"/>
        <end position="188"/>
    </location>
</feature>
<dbReference type="EMBL" id="CAJNOR010002340">
    <property type="protein sequence ID" value="CAF1280649.1"/>
    <property type="molecule type" value="Genomic_DNA"/>
</dbReference>
<feature type="region of interest" description="Disordered" evidence="1">
    <location>
        <begin position="53"/>
        <end position="339"/>
    </location>
</feature>
<feature type="compositionally biased region" description="Polar residues" evidence="1">
    <location>
        <begin position="219"/>
        <end position="246"/>
    </location>
</feature>
<dbReference type="Proteomes" id="UP000663828">
    <property type="component" value="Unassembled WGS sequence"/>
</dbReference>
<feature type="region of interest" description="Disordered" evidence="1">
    <location>
        <begin position="1"/>
        <end position="21"/>
    </location>
</feature>
<dbReference type="AlphaFoldDB" id="A0A815CBL3"/>
<feature type="compositionally biased region" description="Basic and acidic residues" evidence="1">
    <location>
        <begin position="262"/>
        <end position="279"/>
    </location>
</feature>
<feature type="compositionally biased region" description="Basic and acidic residues" evidence="1">
    <location>
        <begin position="125"/>
        <end position="138"/>
    </location>
</feature>
<proteinExistence type="predicted"/>
<evidence type="ECO:0000313" key="3">
    <source>
        <dbReference type="Proteomes" id="UP000663828"/>
    </source>
</evidence>
<evidence type="ECO:0000256" key="1">
    <source>
        <dbReference type="SAM" id="MobiDB-lite"/>
    </source>
</evidence>
<comment type="caution">
    <text evidence="2">The sequence shown here is derived from an EMBL/GenBank/DDBJ whole genome shotgun (WGS) entry which is preliminary data.</text>
</comment>
<sequence length="480" mass="54060">MSTSGIIPLRPHFTPTTDKGDDIVKRNSVVKQYFFRHTPDSYFFNLRDNNKEQQEENFDSMDNVREHNQSRKQRSPVKLTREFGTQSGKPKRSIGTMSDSIGRHDSVNETPPSTDIPKLYSGRKSPQEIEKVPDDNRRSQSFSPPANRKPDETPPRSPPRNPPHYNRTPSPSSPNNSPPNKKGQPSKSTTETDTSLDGMPPKKDQGVQSDPRSTKDADTSTYPSSKLQVTKLTPIKQSSHFTNYQEHPNKPTPTKIYRVRPTNKEDSTNDAKYDDDKKPISIGPSNQSPDENYSKKSPIIVRPGTHVPSTDEKKTTTTTITYSDENSDDREKKAPTPSYHYGEQHVVSSARESPVLSIGTEHIIHQSPDNERTTPLETQYIEDPNRSFHIANSDDSPSKKKRVVLLRVLNSAQTYIFEQQPSSNKSVHQSRPNTNFYLASSPTFRSFNTSPQVNDATVDVHIHPTNSDDVAGQHLVSQYA</sequence>
<name>A0A815CBL3_ADIRI</name>
<evidence type="ECO:0000313" key="2">
    <source>
        <dbReference type="EMBL" id="CAF1280649.1"/>
    </source>
</evidence>
<organism evidence="2 3">
    <name type="scientific">Adineta ricciae</name>
    <name type="common">Rotifer</name>
    <dbReference type="NCBI Taxonomy" id="249248"/>
    <lineage>
        <taxon>Eukaryota</taxon>
        <taxon>Metazoa</taxon>
        <taxon>Spiralia</taxon>
        <taxon>Gnathifera</taxon>
        <taxon>Rotifera</taxon>
        <taxon>Eurotatoria</taxon>
        <taxon>Bdelloidea</taxon>
        <taxon>Adinetida</taxon>
        <taxon>Adinetidae</taxon>
        <taxon>Adineta</taxon>
    </lineage>
</organism>
<keyword evidence="3" id="KW-1185">Reference proteome</keyword>
<protein>
    <submittedName>
        <fullName evidence="2">Uncharacterized protein</fullName>
    </submittedName>
</protein>
<accession>A0A815CBL3</accession>
<gene>
    <name evidence="2" type="ORF">XAT740_LOCUS27797</name>
</gene>